<dbReference type="InterPro" id="IPR050428">
    <property type="entry name" value="TCS_sensor_his_kinase"/>
</dbReference>
<evidence type="ECO:0000259" key="13">
    <source>
        <dbReference type="PROSITE" id="PS50885"/>
    </source>
</evidence>
<keyword evidence="9" id="KW-0902">Two-component regulatory system</keyword>
<evidence type="ECO:0000256" key="10">
    <source>
        <dbReference type="ARBA" id="ARBA00023136"/>
    </source>
</evidence>
<evidence type="ECO:0000256" key="2">
    <source>
        <dbReference type="ARBA" id="ARBA00004141"/>
    </source>
</evidence>
<keyword evidence="4" id="KW-0597">Phosphoprotein</keyword>
<keyword evidence="5" id="KW-0808">Transferase</keyword>
<keyword evidence="10 11" id="KW-0472">Membrane</keyword>
<comment type="catalytic activity">
    <reaction evidence="1">
        <text>ATP + protein L-histidine = ADP + protein N-phospho-L-histidine.</text>
        <dbReference type="EC" id="2.7.13.3"/>
    </reaction>
</comment>
<sequence length="455" mass="52138">MQIKTRIALQFSCIVVTILVTFSLVIYFTSATYRQEEFYDRLKSKALTTVRYLLEVNEIDEDLLRIIDENSLTALINEKVLIFDEQNRLIYSSAGDEVVTYPKGILNEVREEKDIETVYNDMELAGFLYEEQHRSVVVLAMAYDRFGKSKLRNLRNTLGWGLLVGLSVTVGLGIFFAGQSLRPISKINEQISTITARNLRNRLDEGNRQDEIAQLAINFNQVLQRLEQAFEQQHSFVSHASHELRTPLAALKSEIQIGLRQQYSADEYREILDNLMSDTDRLISLTNNLLFLARTLENISQMPLENVRVEDVLFLAKEELTSAKPNFQIDIDYENLPEAETETMVRGNEELLKRVVLNLFDNACKYSKDHRAEVRIRTDERMCTVTVKDTGIGISKKDQESIFQPFYRASNAVGYEGFGVGLSICRKIVELHQGMISVSSRLHQGSCFTIRIPHL</sequence>
<keyword evidence="6 11" id="KW-0812">Transmembrane</keyword>
<evidence type="ECO:0000256" key="9">
    <source>
        <dbReference type="ARBA" id="ARBA00023012"/>
    </source>
</evidence>
<dbReference type="SMART" id="SM00387">
    <property type="entry name" value="HATPase_c"/>
    <property type="match status" value="1"/>
</dbReference>
<comment type="subcellular location">
    <subcellularLocation>
        <location evidence="2">Membrane</location>
        <topology evidence="2">Multi-pass membrane protein</topology>
    </subcellularLocation>
</comment>
<dbReference type="RefSeq" id="WP_345264029.1">
    <property type="nucleotide sequence ID" value="NZ_BAABHB010000001.1"/>
</dbReference>
<feature type="domain" description="HAMP" evidence="13">
    <location>
        <begin position="178"/>
        <end position="231"/>
    </location>
</feature>
<feature type="transmembrane region" description="Helical" evidence="11">
    <location>
        <begin position="158"/>
        <end position="177"/>
    </location>
</feature>
<evidence type="ECO:0000313" key="14">
    <source>
        <dbReference type="EMBL" id="GAA4397552.1"/>
    </source>
</evidence>
<evidence type="ECO:0000256" key="5">
    <source>
        <dbReference type="ARBA" id="ARBA00022679"/>
    </source>
</evidence>
<dbReference type="GO" id="GO:0016301">
    <property type="term" value="F:kinase activity"/>
    <property type="evidence" value="ECO:0007669"/>
    <property type="project" value="UniProtKB-KW"/>
</dbReference>
<dbReference type="PANTHER" id="PTHR45436:SF15">
    <property type="entry name" value="SENSOR HISTIDINE KINASE CUSS"/>
    <property type="match status" value="1"/>
</dbReference>
<dbReference type="Pfam" id="PF00672">
    <property type="entry name" value="HAMP"/>
    <property type="match status" value="1"/>
</dbReference>
<dbReference type="PROSITE" id="PS50885">
    <property type="entry name" value="HAMP"/>
    <property type="match status" value="1"/>
</dbReference>
<dbReference type="Pfam" id="PF00512">
    <property type="entry name" value="HisKA"/>
    <property type="match status" value="1"/>
</dbReference>
<dbReference type="InterPro" id="IPR003661">
    <property type="entry name" value="HisK_dim/P_dom"/>
</dbReference>
<dbReference type="Gene3D" id="6.10.340.10">
    <property type="match status" value="1"/>
</dbReference>
<dbReference type="CDD" id="cd06225">
    <property type="entry name" value="HAMP"/>
    <property type="match status" value="1"/>
</dbReference>
<gene>
    <name evidence="14" type="ORF">GCM10023187_07150</name>
</gene>
<accession>A0ABP8JXP5</accession>
<reference evidence="15" key="1">
    <citation type="journal article" date="2019" name="Int. J. Syst. Evol. Microbiol.">
        <title>The Global Catalogue of Microorganisms (GCM) 10K type strain sequencing project: providing services to taxonomists for standard genome sequencing and annotation.</title>
        <authorList>
            <consortium name="The Broad Institute Genomics Platform"/>
            <consortium name="The Broad Institute Genome Sequencing Center for Infectious Disease"/>
            <person name="Wu L."/>
            <person name="Ma J."/>
        </authorList>
    </citation>
    <scope>NUCLEOTIDE SEQUENCE [LARGE SCALE GENOMIC DNA]</scope>
    <source>
        <strain evidence="15">JCM 17925</strain>
    </source>
</reference>
<evidence type="ECO:0000256" key="6">
    <source>
        <dbReference type="ARBA" id="ARBA00022692"/>
    </source>
</evidence>
<dbReference type="CDD" id="cd00082">
    <property type="entry name" value="HisKA"/>
    <property type="match status" value="1"/>
</dbReference>
<dbReference type="Proteomes" id="UP001500936">
    <property type="component" value="Unassembled WGS sequence"/>
</dbReference>
<evidence type="ECO:0000256" key="8">
    <source>
        <dbReference type="ARBA" id="ARBA00022989"/>
    </source>
</evidence>
<dbReference type="SUPFAM" id="SSF55874">
    <property type="entry name" value="ATPase domain of HSP90 chaperone/DNA topoisomerase II/histidine kinase"/>
    <property type="match status" value="1"/>
</dbReference>
<feature type="transmembrane region" description="Helical" evidence="11">
    <location>
        <begin position="7"/>
        <end position="28"/>
    </location>
</feature>
<dbReference type="SUPFAM" id="SSF47384">
    <property type="entry name" value="Homodimeric domain of signal transducing histidine kinase"/>
    <property type="match status" value="1"/>
</dbReference>
<dbReference type="InterPro" id="IPR004358">
    <property type="entry name" value="Sig_transdc_His_kin-like_C"/>
</dbReference>
<organism evidence="14 15">
    <name type="scientific">Nibrella viscosa</name>
    <dbReference type="NCBI Taxonomy" id="1084524"/>
    <lineage>
        <taxon>Bacteria</taxon>
        <taxon>Pseudomonadati</taxon>
        <taxon>Bacteroidota</taxon>
        <taxon>Cytophagia</taxon>
        <taxon>Cytophagales</taxon>
        <taxon>Spirosomataceae</taxon>
        <taxon>Nibrella</taxon>
    </lineage>
</organism>
<keyword evidence="15" id="KW-1185">Reference proteome</keyword>
<dbReference type="EMBL" id="BAABHB010000001">
    <property type="protein sequence ID" value="GAA4397552.1"/>
    <property type="molecule type" value="Genomic_DNA"/>
</dbReference>
<dbReference type="InterPro" id="IPR036097">
    <property type="entry name" value="HisK_dim/P_sf"/>
</dbReference>
<dbReference type="InterPro" id="IPR003594">
    <property type="entry name" value="HATPase_dom"/>
</dbReference>
<dbReference type="InterPro" id="IPR003660">
    <property type="entry name" value="HAMP_dom"/>
</dbReference>
<name>A0ABP8JXP5_9BACT</name>
<dbReference type="SMART" id="SM00304">
    <property type="entry name" value="HAMP"/>
    <property type="match status" value="1"/>
</dbReference>
<dbReference type="Gene3D" id="1.10.287.130">
    <property type="match status" value="1"/>
</dbReference>
<keyword evidence="8 11" id="KW-1133">Transmembrane helix</keyword>
<proteinExistence type="predicted"/>
<dbReference type="SUPFAM" id="SSF158472">
    <property type="entry name" value="HAMP domain-like"/>
    <property type="match status" value="1"/>
</dbReference>
<dbReference type="PROSITE" id="PS50109">
    <property type="entry name" value="HIS_KIN"/>
    <property type="match status" value="1"/>
</dbReference>
<dbReference type="PRINTS" id="PR00344">
    <property type="entry name" value="BCTRLSENSOR"/>
</dbReference>
<dbReference type="EC" id="2.7.13.3" evidence="3"/>
<dbReference type="SMART" id="SM00388">
    <property type="entry name" value="HisKA"/>
    <property type="match status" value="1"/>
</dbReference>
<protein>
    <recommendedName>
        <fullName evidence="3">histidine kinase</fullName>
        <ecNumber evidence="3">2.7.13.3</ecNumber>
    </recommendedName>
</protein>
<evidence type="ECO:0000313" key="15">
    <source>
        <dbReference type="Proteomes" id="UP001500936"/>
    </source>
</evidence>
<dbReference type="Pfam" id="PF02518">
    <property type="entry name" value="HATPase_c"/>
    <property type="match status" value="1"/>
</dbReference>
<evidence type="ECO:0000256" key="1">
    <source>
        <dbReference type="ARBA" id="ARBA00000085"/>
    </source>
</evidence>
<evidence type="ECO:0000256" key="7">
    <source>
        <dbReference type="ARBA" id="ARBA00022777"/>
    </source>
</evidence>
<evidence type="ECO:0000256" key="11">
    <source>
        <dbReference type="SAM" id="Phobius"/>
    </source>
</evidence>
<feature type="domain" description="Histidine kinase" evidence="12">
    <location>
        <begin position="239"/>
        <end position="455"/>
    </location>
</feature>
<dbReference type="InterPro" id="IPR036890">
    <property type="entry name" value="HATPase_C_sf"/>
</dbReference>
<evidence type="ECO:0000256" key="4">
    <source>
        <dbReference type="ARBA" id="ARBA00022553"/>
    </source>
</evidence>
<comment type="caution">
    <text evidence="14">The sequence shown here is derived from an EMBL/GenBank/DDBJ whole genome shotgun (WGS) entry which is preliminary data.</text>
</comment>
<dbReference type="PANTHER" id="PTHR45436">
    <property type="entry name" value="SENSOR HISTIDINE KINASE YKOH"/>
    <property type="match status" value="1"/>
</dbReference>
<dbReference type="Gene3D" id="3.30.565.10">
    <property type="entry name" value="Histidine kinase-like ATPase, C-terminal domain"/>
    <property type="match status" value="1"/>
</dbReference>
<dbReference type="InterPro" id="IPR005467">
    <property type="entry name" value="His_kinase_dom"/>
</dbReference>
<evidence type="ECO:0000259" key="12">
    <source>
        <dbReference type="PROSITE" id="PS50109"/>
    </source>
</evidence>
<keyword evidence="7 14" id="KW-0418">Kinase</keyword>
<evidence type="ECO:0000256" key="3">
    <source>
        <dbReference type="ARBA" id="ARBA00012438"/>
    </source>
</evidence>